<dbReference type="Pfam" id="PF03432">
    <property type="entry name" value="Relaxase"/>
    <property type="match status" value="1"/>
</dbReference>
<dbReference type="AlphaFoldDB" id="A0A2T0MD11"/>
<reference evidence="2 3" key="1">
    <citation type="submission" date="2018-03" db="EMBL/GenBank/DDBJ databases">
        <title>Genomic Encyclopedia of Archaeal and Bacterial Type Strains, Phase II (KMG-II): from individual species to whole genera.</title>
        <authorList>
            <person name="Goeker M."/>
        </authorList>
    </citation>
    <scope>NUCLEOTIDE SEQUENCE [LARGE SCALE GENOMIC DNA]</scope>
    <source>
        <strain evidence="2 3">DSM 25027</strain>
    </source>
</reference>
<accession>A0A2T0MD11</accession>
<dbReference type="EMBL" id="PVYX01000002">
    <property type="protein sequence ID" value="PRX55374.1"/>
    <property type="molecule type" value="Genomic_DNA"/>
</dbReference>
<evidence type="ECO:0000313" key="2">
    <source>
        <dbReference type="EMBL" id="PRX55374.1"/>
    </source>
</evidence>
<evidence type="ECO:0000259" key="1">
    <source>
        <dbReference type="Pfam" id="PF03432"/>
    </source>
</evidence>
<feature type="domain" description="MobA/VirD2-like nuclease" evidence="1">
    <location>
        <begin position="17"/>
        <end position="146"/>
    </location>
</feature>
<gene>
    <name evidence="2" type="ORF">CLV81_3783</name>
</gene>
<protein>
    <submittedName>
        <fullName evidence="2">Relaxase/mobilization nuclease-like protein</fullName>
    </submittedName>
</protein>
<organism evidence="2 3">
    <name type="scientific">Flagellimonas meridianipacifica</name>
    <dbReference type="NCBI Taxonomy" id="1080225"/>
    <lineage>
        <taxon>Bacteria</taxon>
        <taxon>Pseudomonadati</taxon>
        <taxon>Bacteroidota</taxon>
        <taxon>Flavobacteriia</taxon>
        <taxon>Flavobacteriales</taxon>
        <taxon>Flavobacteriaceae</taxon>
        <taxon>Flagellimonas</taxon>
    </lineage>
</organism>
<dbReference type="OrthoDB" id="3035232at2"/>
<dbReference type="InterPro" id="IPR005094">
    <property type="entry name" value="Endonuclease_MobA/VirD2"/>
</dbReference>
<comment type="caution">
    <text evidence="2">The sequence shown here is derived from an EMBL/GenBank/DDBJ whole genome shotgun (WGS) entry which is preliminary data.</text>
</comment>
<name>A0A2T0MD11_9FLAO</name>
<dbReference type="Proteomes" id="UP000237640">
    <property type="component" value="Unassembled WGS sequence"/>
</dbReference>
<evidence type="ECO:0000313" key="3">
    <source>
        <dbReference type="Proteomes" id="UP000237640"/>
    </source>
</evidence>
<sequence length="289" mass="32915">MIGKGKSISHTRASISYGWNQEKDAKIIHSQHLAGENPKEITEEFRIVQSQNPRTKKNTLSFVLSPSIEDGKRLSKQELSELTKKFIKAMGLKERQAIAFVHRDKEHTHIHLYANRIGFDGKAYKDSFIGKRSQQRAHEVAREMGLTTARDVQHQRLDKVKQVRNEIKRVHEEVMRSERPKSLDAYIKLMEENGIKVIPNINRQEKLQGFRFEYKGQNLKGSEVHRSMSGGRIIAQISESANRVMNKSKVPTLKLAGKTIELSTNIATALAKRFAKKAIKRAIDLGIGI</sequence>
<dbReference type="RefSeq" id="WP_106147181.1">
    <property type="nucleotide sequence ID" value="NZ_PVYX01000002.1"/>
</dbReference>
<proteinExistence type="predicted"/>
<keyword evidence="3" id="KW-1185">Reference proteome</keyword>